<sequence>MSAAPALSLQEIILSGHVVSGHGRGQVLGFPTANISVAADAPTPPDGVYACLVTIEDEHQIYHATMSIGDNPTFDDVKERRFEAYIHDFDRDLYDFAIHVSFVALLREMVVFPSVDALKEQTMRDVERSRQILADYTQR</sequence>
<evidence type="ECO:0000256" key="1">
    <source>
        <dbReference type="ARBA" id="ARBA00012105"/>
    </source>
</evidence>
<keyword evidence="6" id="KW-0067">ATP-binding</keyword>
<dbReference type="EC" id="2.7.1.26" evidence="1"/>
<keyword evidence="5" id="KW-0547">Nucleotide-binding</keyword>
<feature type="domain" description="Riboflavin kinase" evidence="8">
    <location>
        <begin position="7"/>
        <end position="134"/>
    </location>
</feature>
<evidence type="ECO:0000313" key="9">
    <source>
        <dbReference type="EMBL" id="AVX06081.1"/>
    </source>
</evidence>
<dbReference type="InterPro" id="IPR023465">
    <property type="entry name" value="Riboflavin_kinase_dom_sf"/>
</dbReference>
<keyword evidence="9" id="KW-0614">Plasmid</keyword>
<comment type="catalytic activity">
    <reaction evidence="7">
        <text>riboflavin + ATP = FMN + ADP + H(+)</text>
        <dbReference type="Rhea" id="RHEA:14357"/>
        <dbReference type="ChEBI" id="CHEBI:15378"/>
        <dbReference type="ChEBI" id="CHEBI:30616"/>
        <dbReference type="ChEBI" id="CHEBI:57986"/>
        <dbReference type="ChEBI" id="CHEBI:58210"/>
        <dbReference type="ChEBI" id="CHEBI:456216"/>
        <dbReference type="EC" id="2.7.1.26"/>
    </reaction>
</comment>
<dbReference type="GO" id="GO:0009398">
    <property type="term" value="P:FMN biosynthetic process"/>
    <property type="evidence" value="ECO:0007669"/>
    <property type="project" value="TreeGrafter"/>
</dbReference>
<dbReference type="Proteomes" id="UP000258927">
    <property type="component" value="Plasmid pHL2708X3"/>
</dbReference>
<evidence type="ECO:0000313" key="10">
    <source>
        <dbReference type="Proteomes" id="UP000258927"/>
    </source>
</evidence>
<dbReference type="SMART" id="SM00904">
    <property type="entry name" value="Flavokinase"/>
    <property type="match status" value="1"/>
</dbReference>
<keyword evidence="10" id="KW-1185">Reference proteome</keyword>
<dbReference type="SUPFAM" id="SSF82114">
    <property type="entry name" value="Riboflavin kinase-like"/>
    <property type="match status" value="1"/>
</dbReference>
<dbReference type="RefSeq" id="WP_117397028.1">
    <property type="nucleotide sequence ID" value="NZ_CP021331.1"/>
</dbReference>
<dbReference type="GO" id="GO:0008531">
    <property type="term" value="F:riboflavin kinase activity"/>
    <property type="evidence" value="ECO:0007669"/>
    <property type="project" value="UniProtKB-EC"/>
</dbReference>
<protein>
    <recommendedName>
        <fullName evidence="1">riboflavin kinase</fullName>
        <ecNumber evidence="1">2.7.1.26</ecNumber>
    </recommendedName>
</protein>
<evidence type="ECO:0000256" key="5">
    <source>
        <dbReference type="ARBA" id="ARBA00022741"/>
    </source>
</evidence>
<evidence type="ECO:0000259" key="8">
    <source>
        <dbReference type="SMART" id="SM00904"/>
    </source>
</evidence>
<evidence type="ECO:0000256" key="6">
    <source>
        <dbReference type="ARBA" id="ARBA00022840"/>
    </source>
</evidence>
<keyword evidence="4" id="KW-0808">Transferase</keyword>
<evidence type="ECO:0000256" key="7">
    <source>
        <dbReference type="ARBA" id="ARBA00047880"/>
    </source>
</evidence>
<dbReference type="KEGG" id="mmyr:MXMO3_03578"/>
<reference evidence="9 10" key="1">
    <citation type="submission" date="2017-05" db="EMBL/GenBank/DDBJ databases">
        <title>Genome Analysis of Maritalea myrionectae HL2708#5.</title>
        <authorList>
            <consortium name="Cotde Inc.-PKNU"/>
            <person name="Jang D."/>
            <person name="Oh H.-M."/>
        </authorList>
    </citation>
    <scope>NUCLEOTIDE SEQUENCE [LARGE SCALE GENOMIC DNA]</scope>
    <source>
        <strain evidence="9 10">HL2708#5</strain>
        <plasmid evidence="10">phl2708x3</plasmid>
    </source>
</reference>
<gene>
    <name evidence="9" type="ORF">MXMO3_03578</name>
</gene>
<keyword evidence="9" id="KW-0418">Kinase</keyword>
<dbReference type="EMBL" id="CP021331">
    <property type="protein sequence ID" value="AVX06081.1"/>
    <property type="molecule type" value="Genomic_DNA"/>
</dbReference>
<dbReference type="GO" id="GO:0009231">
    <property type="term" value="P:riboflavin biosynthetic process"/>
    <property type="evidence" value="ECO:0007669"/>
    <property type="project" value="InterPro"/>
</dbReference>
<dbReference type="GO" id="GO:0005524">
    <property type="term" value="F:ATP binding"/>
    <property type="evidence" value="ECO:0007669"/>
    <property type="project" value="UniProtKB-KW"/>
</dbReference>
<dbReference type="PANTHER" id="PTHR22749:SF6">
    <property type="entry name" value="RIBOFLAVIN KINASE"/>
    <property type="match status" value="1"/>
</dbReference>
<keyword evidence="2" id="KW-0285">Flavoprotein</keyword>
<dbReference type="Gene3D" id="2.40.30.30">
    <property type="entry name" value="Riboflavin kinase-like"/>
    <property type="match status" value="1"/>
</dbReference>
<dbReference type="Pfam" id="PF01687">
    <property type="entry name" value="Flavokinase"/>
    <property type="match status" value="1"/>
</dbReference>
<proteinExistence type="predicted"/>
<evidence type="ECO:0000256" key="4">
    <source>
        <dbReference type="ARBA" id="ARBA00022679"/>
    </source>
</evidence>
<dbReference type="PANTHER" id="PTHR22749">
    <property type="entry name" value="RIBOFLAVIN KINASE/FMN ADENYLYLTRANSFERASE"/>
    <property type="match status" value="1"/>
</dbReference>
<keyword evidence="3" id="KW-0288">FMN</keyword>
<dbReference type="InterPro" id="IPR023468">
    <property type="entry name" value="Riboflavin_kinase"/>
</dbReference>
<evidence type="ECO:0000256" key="2">
    <source>
        <dbReference type="ARBA" id="ARBA00022630"/>
    </source>
</evidence>
<name>A0A2R4MJB8_9HYPH</name>
<accession>A0A2R4MJB8</accession>
<dbReference type="AlphaFoldDB" id="A0A2R4MJB8"/>
<geneLocation type="plasmid" evidence="10">
    <name>phl2708x3</name>
</geneLocation>
<organism evidence="9 10">
    <name type="scientific">Maritalea myrionectae</name>
    <dbReference type="NCBI Taxonomy" id="454601"/>
    <lineage>
        <taxon>Bacteria</taxon>
        <taxon>Pseudomonadati</taxon>
        <taxon>Pseudomonadota</taxon>
        <taxon>Alphaproteobacteria</taxon>
        <taxon>Hyphomicrobiales</taxon>
        <taxon>Devosiaceae</taxon>
        <taxon>Maritalea</taxon>
    </lineage>
</organism>
<dbReference type="InterPro" id="IPR015865">
    <property type="entry name" value="Riboflavin_kinase_bac/euk"/>
</dbReference>
<evidence type="ECO:0000256" key="3">
    <source>
        <dbReference type="ARBA" id="ARBA00022643"/>
    </source>
</evidence>